<comment type="caution">
    <text evidence="1">The sequence shown here is derived from an EMBL/GenBank/DDBJ whole genome shotgun (WGS) entry which is preliminary data.</text>
</comment>
<reference evidence="1 2" key="1">
    <citation type="submission" date="2018-06" db="EMBL/GenBank/DDBJ databases">
        <title>Spirosoma sp. HMF3257 Genome sequencing and assembly.</title>
        <authorList>
            <person name="Kang H."/>
            <person name="Cha I."/>
            <person name="Kim H."/>
            <person name="Kang J."/>
            <person name="Joh K."/>
        </authorList>
    </citation>
    <scope>NUCLEOTIDE SEQUENCE [LARGE SCALE GENOMIC DNA]</scope>
    <source>
        <strain evidence="1 2">HMF3257</strain>
    </source>
</reference>
<dbReference type="Proteomes" id="UP000249016">
    <property type="component" value="Unassembled WGS sequence"/>
</dbReference>
<dbReference type="EMBL" id="QLII01000001">
    <property type="protein sequence ID" value="RAI74388.1"/>
    <property type="molecule type" value="Genomic_DNA"/>
</dbReference>
<dbReference type="RefSeq" id="WP_146619153.1">
    <property type="nucleotide sequence ID" value="NZ_QLII01000001.1"/>
</dbReference>
<protein>
    <submittedName>
        <fullName evidence="1">Uncharacterized protein</fullName>
    </submittedName>
</protein>
<accession>A0A327NNZ6</accession>
<evidence type="ECO:0000313" key="1">
    <source>
        <dbReference type="EMBL" id="RAI74388.1"/>
    </source>
</evidence>
<evidence type="ECO:0000313" key="2">
    <source>
        <dbReference type="Proteomes" id="UP000249016"/>
    </source>
</evidence>
<gene>
    <name evidence="1" type="ORF">HMF3257_08955</name>
</gene>
<sequence length="67" mass="7434">MPKGLLCLPAQGRLRELKVIENSIKSALKRFTDLLGKKNKKAAPKIGAAFRFYPHHFKIDDRAAAGS</sequence>
<name>A0A327NNZ6_9BACT</name>
<proteinExistence type="predicted"/>
<dbReference type="AlphaFoldDB" id="A0A327NNZ6"/>
<organism evidence="1 2">
    <name type="scientific">Spirosoma telluris</name>
    <dbReference type="NCBI Taxonomy" id="2183553"/>
    <lineage>
        <taxon>Bacteria</taxon>
        <taxon>Pseudomonadati</taxon>
        <taxon>Bacteroidota</taxon>
        <taxon>Cytophagia</taxon>
        <taxon>Cytophagales</taxon>
        <taxon>Cytophagaceae</taxon>
        <taxon>Spirosoma</taxon>
    </lineage>
</organism>
<keyword evidence="2" id="KW-1185">Reference proteome</keyword>